<organism evidence="2 3">
    <name type="scientific">Ruegeria marisrubri</name>
    <dbReference type="NCBI Taxonomy" id="1685379"/>
    <lineage>
        <taxon>Bacteria</taxon>
        <taxon>Pseudomonadati</taxon>
        <taxon>Pseudomonadota</taxon>
        <taxon>Alphaproteobacteria</taxon>
        <taxon>Rhodobacterales</taxon>
        <taxon>Roseobacteraceae</taxon>
        <taxon>Ruegeria</taxon>
    </lineage>
</organism>
<name>A0A0X3TCF5_9RHOB</name>
<dbReference type="EMBL" id="LQBQ01000038">
    <property type="protein sequence ID" value="KUJ73467.1"/>
    <property type="molecule type" value="Genomic_DNA"/>
</dbReference>
<dbReference type="AlphaFoldDB" id="A0A0X3TCF5"/>
<reference evidence="2 3" key="1">
    <citation type="submission" date="2015-12" db="EMBL/GenBank/DDBJ databases">
        <authorList>
            <person name="Shamseldin A."/>
            <person name="Moawad H."/>
            <person name="Abd El-Rahim W.M."/>
            <person name="Sadowsky M.J."/>
        </authorList>
    </citation>
    <scope>NUCLEOTIDE SEQUENCE [LARGE SCALE GENOMIC DNA]</scope>
    <source>
        <strain evidence="2 3">ZGT118</strain>
    </source>
</reference>
<gene>
    <name evidence="2" type="ORF">AVO45_15420</name>
</gene>
<dbReference type="InterPro" id="IPR036188">
    <property type="entry name" value="FAD/NAD-bd_sf"/>
</dbReference>
<dbReference type="PANTHER" id="PTHR43747:SF1">
    <property type="entry name" value="SLR1998 PROTEIN"/>
    <property type="match status" value="1"/>
</dbReference>
<dbReference type="PRINTS" id="PR00420">
    <property type="entry name" value="RNGMNOXGNASE"/>
</dbReference>
<evidence type="ECO:0000259" key="1">
    <source>
        <dbReference type="Pfam" id="PF01494"/>
    </source>
</evidence>
<dbReference type="Gene3D" id="3.50.50.60">
    <property type="entry name" value="FAD/NAD(P)-binding domain"/>
    <property type="match status" value="1"/>
</dbReference>
<dbReference type="RefSeq" id="WP_068349983.1">
    <property type="nucleotide sequence ID" value="NZ_LQBQ01000038.1"/>
</dbReference>
<dbReference type="Pfam" id="PF01494">
    <property type="entry name" value="FAD_binding_3"/>
    <property type="match status" value="1"/>
</dbReference>
<protein>
    <submittedName>
        <fullName evidence="2">Tryptophan halogenase</fullName>
    </submittedName>
</protein>
<dbReference type="GO" id="GO:0071949">
    <property type="term" value="F:FAD binding"/>
    <property type="evidence" value="ECO:0007669"/>
    <property type="project" value="InterPro"/>
</dbReference>
<feature type="domain" description="FAD-binding" evidence="1">
    <location>
        <begin position="8"/>
        <end position="142"/>
    </location>
</feature>
<dbReference type="Gene3D" id="3.30.9.100">
    <property type="match status" value="1"/>
</dbReference>
<dbReference type="PANTHER" id="PTHR43747">
    <property type="entry name" value="FAD-BINDING PROTEIN"/>
    <property type="match status" value="1"/>
</dbReference>
<proteinExistence type="predicted"/>
<evidence type="ECO:0000313" key="2">
    <source>
        <dbReference type="EMBL" id="KUJ73467.1"/>
    </source>
</evidence>
<evidence type="ECO:0000313" key="3">
    <source>
        <dbReference type="Proteomes" id="UP000053791"/>
    </source>
</evidence>
<accession>A0A0X3TCF5</accession>
<dbReference type="STRING" id="1685379.AVO45_15420"/>
<dbReference type="InterPro" id="IPR050816">
    <property type="entry name" value="Flavin-dep_Halogenase_NPB"/>
</dbReference>
<comment type="caution">
    <text evidence="2">The sequence shown here is derived from an EMBL/GenBank/DDBJ whole genome shotgun (WGS) entry which is preliminary data.</text>
</comment>
<keyword evidence="3" id="KW-1185">Reference proteome</keyword>
<dbReference type="InterPro" id="IPR002938">
    <property type="entry name" value="FAD-bd"/>
</dbReference>
<dbReference type="Proteomes" id="UP000053791">
    <property type="component" value="Unassembled WGS sequence"/>
</dbReference>
<dbReference type="SUPFAM" id="SSF51905">
    <property type="entry name" value="FAD/NAD(P)-binding domain"/>
    <property type="match status" value="1"/>
</dbReference>
<dbReference type="OrthoDB" id="9799983at2"/>
<sequence>MPPRVCEAEICVVGGGPAGAATALRLAQLGHDVCLLERHAFPRPHVGESLPPSVLPLLQSLGLRERVEHSGVLLSHGAILYWGGAFERRGTQGGPPGLLVDRGRFDALLLQAAAQAGVRVLQPVRAHRPRRTAQGWDIPLRGETDIPCLRAQVLIDAAGRQAGLGRRFRRCSEPLLALYAYWQAPRGFGPETRIEAGETHWYWGALLPDGTVNAMVLVDPSECTGLSPAGRRDLYLNLLAQSTLLSPCLEGRRIGPVRRCDATSHMETTPPARDLLRVGEASFSLDPLSSQGVQSALGQAMQAAAVAHTVLTQPENGDLALAFHSERQGERVRAHANLAAEYYARQARHRPTGFWTGRAAPPAWLAQDTPDPRREKLPGDVPLHLSPRAALCVSGVQTGPLITPGHVLTHPHLGRPVALLDGVPIAPLLEQMHRATPADQILQGWSASLGPARAGKILNWLWQNRILVPASGQPIPVSSAARMA</sequence>